<dbReference type="GO" id="GO:0022857">
    <property type="term" value="F:transmembrane transporter activity"/>
    <property type="evidence" value="ECO:0007669"/>
    <property type="project" value="TreeGrafter"/>
</dbReference>
<feature type="domain" description="MacB-like periplasmic core" evidence="10">
    <location>
        <begin position="21"/>
        <end position="201"/>
    </location>
</feature>
<comment type="caution">
    <text evidence="11">The sequence shown here is derived from an EMBL/GenBank/DDBJ whole genome shotgun (WGS) entry which is preliminary data.</text>
</comment>
<dbReference type="Pfam" id="PF12704">
    <property type="entry name" value="MacB_PCD"/>
    <property type="match status" value="1"/>
</dbReference>
<feature type="non-terminal residue" evidence="11">
    <location>
        <position position="485"/>
    </location>
</feature>
<evidence type="ECO:0000256" key="7">
    <source>
        <dbReference type="SAM" id="MobiDB-lite"/>
    </source>
</evidence>
<dbReference type="InterPro" id="IPR050250">
    <property type="entry name" value="Macrolide_Exporter_MacB"/>
</dbReference>
<dbReference type="EMBL" id="JACDQQ010001785">
    <property type="protein sequence ID" value="MBA0087012.1"/>
    <property type="molecule type" value="Genomic_DNA"/>
</dbReference>
<keyword evidence="12" id="KW-1185">Reference proteome</keyword>
<evidence type="ECO:0000313" key="12">
    <source>
        <dbReference type="Proteomes" id="UP000567293"/>
    </source>
</evidence>
<feature type="region of interest" description="Disordered" evidence="7">
    <location>
        <begin position="462"/>
        <end position="485"/>
    </location>
</feature>
<keyword evidence="5 8" id="KW-0472">Membrane</keyword>
<feature type="transmembrane region" description="Helical" evidence="8">
    <location>
        <begin position="291"/>
        <end position="313"/>
    </location>
</feature>
<feature type="transmembrane region" description="Helical" evidence="8">
    <location>
        <begin position="333"/>
        <end position="363"/>
    </location>
</feature>
<dbReference type="InterPro" id="IPR025857">
    <property type="entry name" value="MacB_PCD"/>
</dbReference>
<proteinExistence type="inferred from homology"/>
<evidence type="ECO:0000256" key="6">
    <source>
        <dbReference type="ARBA" id="ARBA00038076"/>
    </source>
</evidence>
<dbReference type="AlphaFoldDB" id="A0A7V8NTE5"/>
<evidence type="ECO:0000256" key="3">
    <source>
        <dbReference type="ARBA" id="ARBA00022692"/>
    </source>
</evidence>
<evidence type="ECO:0000256" key="4">
    <source>
        <dbReference type="ARBA" id="ARBA00022989"/>
    </source>
</evidence>
<keyword evidence="4 8" id="KW-1133">Transmembrane helix</keyword>
<accession>A0A7V8NTE5</accession>
<gene>
    <name evidence="11" type="ORF">HRJ53_18675</name>
</gene>
<feature type="transmembrane region" description="Helical" evidence="8">
    <location>
        <begin position="236"/>
        <end position="259"/>
    </location>
</feature>
<evidence type="ECO:0000259" key="10">
    <source>
        <dbReference type="Pfam" id="PF12704"/>
    </source>
</evidence>
<keyword evidence="3 8" id="KW-0812">Transmembrane</keyword>
<reference evidence="11" key="1">
    <citation type="submission" date="2020-06" db="EMBL/GenBank/DDBJ databases">
        <title>Legume-microbial interactions unlock mineral nutrients during tropical forest succession.</title>
        <authorList>
            <person name="Epihov D.Z."/>
        </authorList>
    </citation>
    <scope>NUCLEOTIDE SEQUENCE [LARGE SCALE GENOMIC DNA]</scope>
    <source>
        <strain evidence="11">Pan2503</strain>
    </source>
</reference>
<evidence type="ECO:0000256" key="2">
    <source>
        <dbReference type="ARBA" id="ARBA00022475"/>
    </source>
</evidence>
<evidence type="ECO:0000313" key="11">
    <source>
        <dbReference type="EMBL" id="MBA0087012.1"/>
    </source>
</evidence>
<dbReference type="PANTHER" id="PTHR30572">
    <property type="entry name" value="MEMBRANE COMPONENT OF TRANSPORTER-RELATED"/>
    <property type="match status" value="1"/>
</dbReference>
<name>A0A7V8NTE5_9BACT</name>
<sequence>LVRPLPYPDPERLVWFWEVQPNLPRAPFSAGDFLDFQAQSQSFEQLAAMHRVNFTMTGRGAAERLPGMVVTPNFFTTLGVQPTVGRAFLPNEGAFGAERVALLAYGFWQSRFGGAGDVTHQSIVLDGRPVSIVGVLPANFQYANQRDVQIWVNPVNTVPEVFSASADWERKLSTNHETHYLNLIARLKPGFTVQQAEADVNGIFAALHQKYPATTGHSASIAPLRELSTGPVRQTLLILLAVVGLVLLIACANIANLLLARAVGRMREIAIRSALGAGQLRIVRQLLTESLLLALCGGALGLALAWLLVQLLVAASPQELPRVQEVSVDLPVLAFTFGVSVLTGLLFGMGPALAATGLTVGAVLKEGGRGATSGRGQNRLRNLLVIGEVALSLVLLVGAGLLVRSFARMLEVKPGFNGDGVVTMWMNFTGERYAEQGKSTQLLDQLSPRVAALPGVEGVAASNDLPLEGDDTTTGVSTADGHAPF</sequence>
<comment type="similarity">
    <text evidence="6">Belongs to the ABC-4 integral membrane protein family.</text>
</comment>
<evidence type="ECO:0000256" key="5">
    <source>
        <dbReference type="ARBA" id="ARBA00023136"/>
    </source>
</evidence>
<protein>
    <submittedName>
        <fullName evidence="11">ABC transporter permease</fullName>
    </submittedName>
</protein>
<comment type="subcellular location">
    <subcellularLocation>
        <location evidence="1">Cell membrane</location>
        <topology evidence="1">Multi-pass membrane protein</topology>
    </subcellularLocation>
</comment>
<keyword evidence="2" id="KW-1003">Cell membrane</keyword>
<dbReference type="GO" id="GO:0005886">
    <property type="term" value="C:plasma membrane"/>
    <property type="evidence" value="ECO:0007669"/>
    <property type="project" value="UniProtKB-SubCell"/>
</dbReference>
<feature type="domain" description="ABC3 transporter permease C-terminal" evidence="9">
    <location>
        <begin position="242"/>
        <end position="356"/>
    </location>
</feature>
<evidence type="ECO:0000259" key="9">
    <source>
        <dbReference type="Pfam" id="PF02687"/>
    </source>
</evidence>
<dbReference type="PANTHER" id="PTHR30572:SF4">
    <property type="entry name" value="ABC TRANSPORTER PERMEASE YTRF"/>
    <property type="match status" value="1"/>
</dbReference>
<evidence type="ECO:0000256" key="8">
    <source>
        <dbReference type="SAM" id="Phobius"/>
    </source>
</evidence>
<dbReference type="Pfam" id="PF02687">
    <property type="entry name" value="FtsX"/>
    <property type="match status" value="1"/>
</dbReference>
<dbReference type="InterPro" id="IPR003838">
    <property type="entry name" value="ABC3_permease_C"/>
</dbReference>
<evidence type="ECO:0000256" key="1">
    <source>
        <dbReference type="ARBA" id="ARBA00004651"/>
    </source>
</evidence>
<organism evidence="11 12">
    <name type="scientific">Candidatus Acidiferrum panamense</name>
    <dbReference type="NCBI Taxonomy" id="2741543"/>
    <lineage>
        <taxon>Bacteria</taxon>
        <taxon>Pseudomonadati</taxon>
        <taxon>Acidobacteriota</taxon>
        <taxon>Terriglobia</taxon>
        <taxon>Candidatus Acidiferrales</taxon>
        <taxon>Candidatus Acidiferrum</taxon>
    </lineage>
</organism>
<dbReference type="Proteomes" id="UP000567293">
    <property type="component" value="Unassembled WGS sequence"/>
</dbReference>
<feature type="non-terminal residue" evidence="11">
    <location>
        <position position="1"/>
    </location>
</feature>
<feature type="transmembrane region" description="Helical" evidence="8">
    <location>
        <begin position="383"/>
        <end position="403"/>
    </location>
</feature>